<dbReference type="PANTHER" id="PTHR42781">
    <property type="entry name" value="SPERMIDINE/PUTRESCINE IMPORT ATP-BINDING PROTEIN POTA"/>
    <property type="match status" value="1"/>
</dbReference>
<dbReference type="PROSITE" id="PS00211">
    <property type="entry name" value="ABC_TRANSPORTER_1"/>
    <property type="match status" value="1"/>
</dbReference>
<evidence type="ECO:0000256" key="2">
    <source>
        <dbReference type="ARBA" id="ARBA00022741"/>
    </source>
</evidence>
<feature type="domain" description="ABC transporter" evidence="4">
    <location>
        <begin position="2"/>
        <end position="234"/>
    </location>
</feature>
<dbReference type="InterPro" id="IPR003593">
    <property type="entry name" value="AAA+_ATPase"/>
</dbReference>
<protein>
    <submittedName>
        <fullName evidence="5">ATP-binding cassette domain-containing protein</fullName>
    </submittedName>
</protein>
<dbReference type="EMBL" id="DQVE01000020">
    <property type="protein sequence ID" value="HIP98128.1"/>
    <property type="molecule type" value="Genomic_DNA"/>
</dbReference>
<name>A0A9D0YPJ0_AQUAO</name>
<dbReference type="FunFam" id="3.40.50.300:FF:000425">
    <property type="entry name" value="Probable ABC transporter, ATP-binding subunit"/>
    <property type="match status" value="1"/>
</dbReference>
<dbReference type="GO" id="GO:0016887">
    <property type="term" value="F:ATP hydrolysis activity"/>
    <property type="evidence" value="ECO:0007669"/>
    <property type="project" value="InterPro"/>
</dbReference>
<dbReference type="PROSITE" id="PS50893">
    <property type="entry name" value="ABC_TRANSPORTER_2"/>
    <property type="match status" value="1"/>
</dbReference>
<dbReference type="Pfam" id="PF00005">
    <property type="entry name" value="ABC_tran"/>
    <property type="match status" value="1"/>
</dbReference>
<evidence type="ECO:0000313" key="6">
    <source>
        <dbReference type="Proteomes" id="UP000606463"/>
    </source>
</evidence>
<dbReference type="InterPro" id="IPR003439">
    <property type="entry name" value="ABC_transporter-like_ATP-bd"/>
</dbReference>
<evidence type="ECO:0000313" key="5">
    <source>
        <dbReference type="EMBL" id="HIP98128.1"/>
    </source>
</evidence>
<comment type="caution">
    <text evidence="5">The sequence shown here is derived from an EMBL/GenBank/DDBJ whole genome shotgun (WGS) entry which is preliminary data.</text>
</comment>
<gene>
    <name evidence="5" type="ORF">EYH37_02015</name>
</gene>
<dbReference type="SUPFAM" id="SSF50331">
    <property type="entry name" value="MOP-like"/>
    <property type="match status" value="1"/>
</dbReference>
<organism evidence="5 6">
    <name type="scientific">Aquifex aeolicus</name>
    <dbReference type="NCBI Taxonomy" id="63363"/>
    <lineage>
        <taxon>Bacteria</taxon>
        <taxon>Pseudomonadati</taxon>
        <taxon>Aquificota</taxon>
        <taxon>Aquificia</taxon>
        <taxon>Aquificales</taxon>
        <taxon>Aquificaceae</taxon>
        <taxon>Aquifex</taxon>
    </lineage>
</organism>
<dbReference type="PANTHER" id="PTHR42781:SF7">
    <property type="entry name" value="MOLYBDENUM ABC TRANSPORTER, ATP-BINDING PROTEIN"/>
    <property type="match status" value="1"/>
</dbReference>
<reference evidence="5" key="1">
    <citation type="journal article" date="2020" name="ISME J.">
        <title>Gammaproteobacteria mediating utilization of methyl-, sulfur- and petroleum organic compounds in deep ocean hydrothermal plumes.</title>
        <authorList>
            <person name="Zhou Z."/>
            <person name="Liu Y."/>
            <person name="Pan J."/>
            <person name="Cron B.R."/>
            <person name="Toner B.M."/>
            <person name="Anantharaman K."/>
            <person name="Breier J.A."/>
            <person name="Dick G.J."/>
            <person name="Li M."/>
        </authorList>
    </citation>
    <scope>NUCLEOTIDE SEQUENCE</scope>
    <source>
        <strain evidence="5">SZUA-1501</strain>
    </source>
</reference>
<dbReference type="InterPro" id="IPR008995">
    <property type="entry name" value="Mo/tungstate-bd_C_term_dom"/>
</dbReference>
<evidence type="ECO:0000256" key="1">
    <source>
        <dbReference type="ARBA" id="ARBA00022448"/>
    </source>
</evidence>
<dbReference type="GO" id="GO:0005524">
    <property type="term" value="F:ATP binding"/>
    <property type="evidence" value="ECO:0007669"/>
    <property type="project" value="UniProtKB-KW"/>
</dbReference>
<dbReference type="Gene3D" id="3.40.50.300">
    <property type="entry name" value="P-loop containing nucleotide triphosphate hydrolases"/>
    <property type="match status" value="1"/>
</dbReference>
<dbReference type="SMART" id="SM00382">
    <property type="entry name" value="AAA"/>
    <property type="match status" value="1"/>
</dbReference>
<keyword evidence="1" id="KW-0813">Transport</keyword>
<dbReference type="Proteomes" id="UP000606463">
    <property type="component" value="Unassembled WGS sequence"/>
</dbReference>
<dbReference type="SUPFAM" id="SSF52540">
    <property type="entry name" value="P-loop containing nucleoside triphosphate hydrolases"/>
    <property type="match status" value="1"/>
</dbReference>
<dbReference type="AlphaFoldDB" id="A0A9D0YPJ0"/>
<keyword evidence="3 5" id="KW-0067">ATP-binding</keyword>
<dbReference type="InterPro" id="IPR017871">
    <property type="entry name" value="ABC_transporter-like_CS"/>
</dbReference>
<sequence length="350" mass="39274">MKSYLSVENLTVERGNFELKGITFSLPKGGITVILGPSGSGKSTLLETVAGFIKPLRGSIKLEGEDITNLPPEKRKIAVVYQDFALFPHLNVFENIAFGLKKVVKSHFGIKKEVLKIAKELKIDHLLKRKVKTLSGGEKQRVALARALVVRPKLLLLDEPFSALDPQNRGLLRTLIRKLVKEKEVTTLCVTHDVTDAQNLGEQIIVMAKGELLEKGTPQEVFFKPKNPFVAKFLEVNTLEGRVLKVFKNLLEVEVAKGQPLEISSFEGNPREGDRVLLLFRPEFVKPCGKSPKNRLRCELKGVTYEGFLVKLILNCGGSEIKALFPFIELKGRDREICVEVEREFIHARR</sequence>
<dbReference type="GO" id="GO:0015697">
    <property type="term" value="P:quaternary ammonium group transport"/>
    <property type="evidence" value="ECO:0007669"/>
    <property type="project" value="UniProtKB-ARBA"/>
</dbReference>
<evidence type="ECO:0000256" key="3">
    <source>
        <dbReference type="ARBA" id="ARBA00022840"/>
    </source>
</evidence>
<accession>A0A9D0YPJ0</accession>
<dbReference type="InterPro" id="IPR050093">
    <property type="entry name" value="ABC_SmlMolc_Importer"/>
</dbReference>
<evidence type="ECO:0000259" key="4">
    <source>
        <dbReference type="PROSITE" id="PS50893"/>
    </source>
</evidence>
<dbReference type="InterPro" id="IPR027417">
    <property type="entry name" value="P-loop_NTPase"/>
</dbReference>
<keyword evidence="2" id="KW-0547">Nucleotide-binding</keyword>
<proteinExistence type="predicted"/>
<dbReference type="Gene3D" id="2.40.50.100">
    <property type="match status" value="1"/>
</dbReference>